<evidence type="ECO:0000313" key="2">
    <source>
        <dbReference type="EMBL" id="GIH90804.1"/>
    </source>
</evidence>
<dbReference type="RefSeq" id="WP_204063122.1">
    <property type="nucleotide sequence ID" value="NZ_BOOJ01000012.1"/>
</dbReference>
<proteinExistence type="predicted"/>
<dbReference type="PANTHER" id="PTHR30388:SF6">
    <property type="entry name" value="XANTHINE DEHYDROGENASE SUBUNIT A-RELATED"/>
    <property type="match status" value="1"/>
</dbReference>
<dbReference type="EMBL" id="BOOJ01000012">
    <property type="protein sequence ID" value="GIH90804.1"/>
    <property type="molecule type" value="Genomic_DNA"/>
</dbReference>
<accession>A0A8J3SF34</accession>
<dbReference type="Gene3D" id="3.40.50.720">
    <property type="entry name" value="NAD(P)-binding Rossmann-like Domain"/>
    <property type="match status" value="1"/>
</dbReference>
<dbReference type="InterPro" id="IPR027051">
    <property type="entry name" value="XdhC_Rossmann_dom"/>
</dbReference>
<dbReference type="Pfam" id="PF13478">
    <property type="entry name" value="XdhC_C"/>
    <property type="match status" value="1"/>
</dbReference>
<gene>
    <name evidence="2" type="ORF">Psi01_14340</name>
</gene>
<name>A0A8J3SF34_9ACTN</name>
<dbReference type="PANTHER" id="PTHR30388">
    <property type="entry name" value="ALDEHYDE OXIDOREDUCTASE MOLYBDENUM COFACTOR ASSEMBLY PROTEIN"/>
    <property type="match status" value="1"/>
</dbReference>
<comment type="caution">
    <text evidence="2">The sequence shown here is derived from an EMBL/GenBank/DDBJ whole genome shotgun (WGS) entry which is preliminary data.</text>
</comment>
<evidence type="ECO:0000313" key="3">
    <source>
        <dbReference type="Proteomes" id="UP000619788"/>
    </source>
</evidence>
<organism evidence="2 3">
    <name type="scientific">Planobispora siamensis</name>
    <dbReference type="NCBI Taxonomy" id="936338"/>
    <lineage>
        <taxon>Bacteria</taxon>
        <taxon>Bacillati</taxon>
        <taxon>Actinomycetota</taxon>
        <taxon>Actinomycetes</taxon>
        <taxon>Streptosporangiales</taxon>
        <taxon>Streptosporangiaceae</taxon>
        <taxon>Planobispora</taxon>
    </lineage>
</organism>
<evidence type="ECO:0000259" key="1">
    <source>
        <dbReference type="Pfam" id="PF13478"/>
    </source>
</evidence>
<dbReference type="AlphaFoldDB" id="A0A8J3SF34"/>
<dbReference type="Proteomes" id="UP000619788">
    <property type="component" value="Unassembled WGS sequence"/>
</dbReference>
<feature type="domain" description="XdhC Rossmann" evidence="1">
    <location>
        <begin position="2"/>
        <end position="59"/>
    </location>
</feature>
<dbReference type="InterPro" id="IPR052698">
    <property type="entry name" value="MoCofactor_Util/Proc"/>
</dbReference>
<protein>
    <recommendedName>
        <fullName evidence="1">XdhC Rossmann domain-containing protein</fullName>
    </recommendedName>
</protein>
<sequence>MLAAALRAGVPYVGLIAGRRRAAAVLAEVEGGGRVHAPAGLDLGARTPGEIALSVYAQIVAERRGGPGGIAAGGTAEG</sequence>
<keyword evidence="3" id="KW-1185">Reference proteome</keyword>
<reference evidence="2 3" key="1">
    <citation type="submission" date="2021-01" db="EMBL/GenBank/DDBJ databases">
        <title>Whole genome shotgun sequence of Planobispora siamensis NBRC 107568.</title>
        <authorList>
            <person name="Komaki H."/>
            <person name="Tamura T."/>
        </authorList>
    </citation>
    <scope>NUCLEOTIDE SEQUENCE [LARGE SCALE GENOMIC DNA]</scope>
    <source>
        <strain evidence="2 3">NBRC 107568</strain>
    </source>
</reference>